<name>A0A210PLE1_MIZYE</name>
<reference evidence="8 9" key="1">
    <citation type="journal article" date="2017" name="Nat. Ecol. Evol.">
        <title>Scallop genome provides insights into evolution of bilaterian karyotype and development.</title>
        <authorList>
            <person name="Wang S."/>
            <person name="Zhang J."/>
            <person name="Jiao W."/>
            <person name="Li J."/>
            <person name="Xun X."/>
            <person name="Sun Y."/>
            <person name="Guo X."/>
            <person name="Huan P."/>
            <person name="Dong B."/>
            <person name="Zhang L."/>
            <person name="Hu X."/>
            <person name="Sun X."/>
            <person name="Wang J."/>
            <person name="Zhao C."/>
            <person name="Wang Y."/>
            <person name="Wang D."/>
            <person name="Huang X."/>
            <person name="Wang R."/>
            <person name="Lv J."/>
            <person name="Li Y."/>
            <person name="Zhang Z."/>
            <person name="Liu B."/>
            <person name="Lu W."/>
            <person name="Hui Y."/>
            <person name="Liang J."/>
            <person name="Zhou Z."/>
            <person name="Hou R."/>
            <person name="Li X."/>
            <person name="Liu Y."/>
            <person name="Li H."/>
            <person name="Ning X."/>
            <person name="Lin Y."/>
            <person name="Zhao L."/>
            <person name="Xing Q."/>
            <person name="Dou J."/>
            <person name="Li Y."/>
            <person name="Mao J."/>
            <person name="Guo H."/>
            <person name="Dou H."/>
            <person name="Li T."/>
            <person name="Mu C."/>
            <person name="Jiang W."/>
            <person name="Fu Q."/>
            <person name="Fu X."/>
            <person name="Miao Y."/>
            <person name="Liu J."/>
            <person name="Yu Q."/>
            <person name="Li R."/>
            <person name="Liao H."/>
            <person name="Li X."/>
            <person name="Kong Y."/>
            <person name="Jiang Z."/>
            <person name="Chourrout D."/>
            <person name="Li R."/>
            <person name="Bao Z."/>
        </authorList>
    </citation>
    <scope>NUCLEOTIDE SEQUENCE [LARGE SCALE GENOMIC DNA]</scope>
    <source>
        <strain evidence="8 9">PY_sf001</strain>
    </source>
</reference>
<evidence type="ECO:0000313" key="9">
    <source>
        <dbReference type="Proteomes" id="UP000242188"/>
    </source>
</evidence>
<comment type="caution">
    <text evidence="8">The sequence shown here is derived from an EMBL/GenBank/DDBJ whole genome shotgun (WGS) entry which is preliminary data.</text>
</comment>
<keyword evidence="3 6" id="KW-1133">Transmembrane helix</keyword>
<dbReference type="Pfam" id="PF00916">
    <property type="entry name" value="Sulfate_transp"/>
    <property type="match status" value="1"/>
</dbReference>
<feature type="transmembrane region" description="Helical" evidence="6">
    <location>
        <begin position="313"/>
        <end position="334"/>
    </location>
</feature>
<accession>A0A210PLE1</accession>
<dbReference type="PROSITE" id="PS01130">
    <property type="entry name" value="SLC26A"/>
    <property type="match status" value="1"/>
</dbReference>
<dbReference type="GO" id="GO:0008271">
    <property type="term" value="F:secondary active sulfate transmembrane transporter activity"/>
    <property type="evidence" value="ECO:0007669"/>
    <property type="project" value="InterPro"/>
</dbReference>
<dbReference type="InterPro" id="IPR002645">
    <property type="entry name" value="STAS_dom"/>
</dbReference>
<dbReference type="CDD" id="cd07042">
    <property type="entry name" value="STAS_SulP_like_sulfate_transporter"/>
    <property type="match status" value="1"/>
</dbReference>
<dbReference type="Pfam" id="PF01740">
    <property type="entry name" value="STAS"/>
    <property type="match status" value="1"/>
</dbReference>
<evidence type="ECO:0000256" key="2">
    <source>
        <dbReference type="ARBA" id="ARBA00022692"/>
    </source>
</evidence>
<feature type="transmembrane region" description="Helical" evidence="6">
    <location>
        <begin position="439"/>
        <end position="460"/>
    </location>
</feature>
<organism evidence="8 9">
    <name type="scientific">Mizuhopecten yessoensis</name>
    <name type="common">Japanese scallop</name>
    <name type="synonym">Patinopecten yessoensis</name>
    <dbReference type="NCBI Taxonomy" id="6573"/>
    <lineage>
        <taxon>Eukaryota</taxon>
        <taxon>Metazoa</taxon>
        <taxon>Spiralia</taxon>
        <taxon>Lophotrochozoa</taxon>
        <taxon>Mollusca</taxon>
        <taxon>Bivalvia</taxon>
        <taxon>Autobranchia</taxon>
        <taxon>Pteriomorphia</taxon>
        <taxon>Pectinida</taxon>
        <taxon>Pectinoidea</taxon>
        <taxon>Pectinidae</taxon>
        <taxon>Mizuhopecten</taxon>
    </lineage>
</organism>
<dbReference type="SUPFAM" id="SSF52091">
    <property type="entry name" value="SpoIIaa-like"/>
    <property type="match status" value="1"/>
</dbReference>
<feature type="transmembrane region" description="Helical" evidence="6">
    <location>
        <begin position="401"/>
        <end position="419"/>
    </location>
</feature>
<evidence type="ECO:0000256" key="3">
    <source>
        <dbReference type="ARBA" id="ARBA00022989"/>
    </source>
</evidence>
<comment type="subcellular location">
    <subcellularLocation>
        <location evidence="1">Membrane</location>
        <topology evidence="1">Multi-pass membrane protein</topology>
    </subcellularLocation>
</comment>
<keyword evidence="2 6" id="KW-0812">Transmembrane</keyword>
<dbReference type="Proteomes" id="UP000242188">
    <property type="component" value="Unassembled WGS sequence"/>
</dbReference>
<dbReference type="PROSITE" id="PS50801">
    <property type="entry name" value="STAS"/>
    <property type="match status" value="1"/>
</dbReference>
<dbReference type="InterPro" id="IPR011547">
    <property type="entry name" value="SLC26A/SulP_dom"/>
</dbReference>
<protein>
    <submittedName>
        <fullName evidence="8">Sulfate anion transporter 1</fullName>
    </submittedName>
</protein>
<dbReference type="InterPro" id="IPR036513">
    <property type="entry name" value="STAS_dom_sf"/>
</dbReference>
<dbReference type="OrthoDB" id="288203at2759"/>
<dbReference type="STRING" id="6573.A0A210PLE1"/>
<dbReference type="InterPro" id="IPR001902">
    <property type="entry name" value="SLC26A/SulP_fam"/>
</dbReference>
<feature type="transmembrane region" description="Helical" evidence="6">
    <location>
        <begin position="283"/>
        <end position="301"/>
    </location>
</feature>
<feature type="domain" description="STAS" evidence="7">
    <location>
        <begin position="551"/>
        <end position="709"/>
    </location>
</feature>
<gene>
    <name evidence="8" type="ORF">KP79_PYT12692</name>
</gene>
<evidence type="ECO:0000256" key="6">
    <source>
        <dbReference type="SAM" id="Phobius"/>
    </source>
</evidence>
<dbReference type="NCBIfam" id="TIGR00815">
    <property type="entry name" value="sulP"/>
    <property type="match status" value="1"/>
</dbReference>
<feature type="transmembrane region" description="Helical" evidence="6">
    <location>
        <begin position="204"/>
        <end position="222"/>
    </location>
</feature>
<sequence>MEMTDSNTKPRRTFLRVAAFDTKFKKPPEPAKSLPQRISTGCKDYFSKRRLIKTVYANFPFIRLIRKYNLKENLANDVISGLTVGIMQIPQGMAYALLGSLPPIVGLYTSFFGPLIYFFLGTSRHASMGTIAIVSLMIASVLDTRLGDGTSTVPSGTTSPFPVVGFNVTATPNYTDVTNTTTAATQIATMTSAFTEHDLQKIRITAALSFVSGFVMIFLGKINMGLVATYMSEPMVCGFTSAVAIHVTTSQAKHILGIKIGRHNGVFKVIKTWIDIFKNIATINWAPVITSIICILAIYAVKIHVNLRFKARLKIPIPIEIIVVSIATAISHVAKFQTNYDVNVLEDIPSGLPAPAIPDVTLVGESFKDAVIIGVVAFIQSVSMAKILARKNNYRINPNQEMIAYGAGSVLNAVFSGYIPAASVARSMVQEGAGGHTQVASLFGCLVVLVVIVAIGPLFYSLPKCVLSCVILVNLRSMFLQFLELKPLWRKSKYDFLIWIVTFLATVILDADIGIGIGIVFSILTVAVRTQRPEFYRAGVIDGQYLKSTQKYNEVQEEPTVKIVRFQAPLYFANGEVFVKAVRTASNMDPEQMKKIRKLQEKKNNAKNPKESTENGIPDSETGDVMLLNQAENRKCREAILLDMGGVAFLDVVGVKTLRRVFNEYNEIDVDIMLAGCSDGVLDILRSTDFMSEKEDFIYVDIESAIESRRGISLQD</sequence>
<feature type="transmembrane region" description="Helical" evidence="6">
    <location>
        <begin position="370"/>
        <end position="389"/>
    </location>
</feature>
<dbReference type="InterPro" id="IPR018045">
    <property type="entry name" value="S04_transporter_CS"/>
</dbReference>
<keyword evidence="9" id="KW-1185">Reference proteome</keyword>
<evidence type="ECO:0000256" key="4">
    <source>
        <dbReference type="ARBA" id="ARBA00023136"/>
    </source>
</evidence>
<dbReference type="PANTHER" id="PTHR11814">
    <property type="entry name" value="SULFATE TRANSPORTER"/>
    <property type="match status" value="1"/>
</dbReference>
<keyword evidence="4 6" id="KW-0472">Membrane</keyword>
<dbReference type="EMBL" id="NEDP02005592">
    <property type="protein sequence ID" value="OWF37284.1"/>
    <property type="molecule type" value="Genomic_DNA"/>
</dbReference>
<evidence type="ECO:0000256" key="5">
    <source>
        <dbReference type="SAM" id="MobiDB-lite"/>
    </source>
</evidence>
<proteinExistence type="predicted"/>
<evidence type="ECO:0000259" key="7">
    <source>
        <dbReference type="PROSITE" id="PS50801"/>
    </source>
</evidence>
<dbReference type="GO" id="GO:0016020">
    <property type="term" value="C:membrane"/>
    <property type="evidence" value="ECO:0007669"/>
    <property type="project" value="UniProtKB-SubCell"/>
</dbReference>
<feature type="transmembrane region" description="Helical" evidence="6">
    <location>
        <begin position="496"/>
        <end position="528"/>
    </location>
</feature>
<feature type="transmembrane region" description="Helical" evidence="6">
    <location>
        <begin position="95"/>
        <end position="120"/>
    </location>
</feature>
<dbReference type="Gene3D" id="3.30.750.24">
    <property type="entry name" value="STAS domain"/>
    <property type="match status" value="1"/>
</dbReference>
<feature type="region of interest" description="Disordered" evidence="5">
    <location>
        <begin position="598"/>
        <end position="623"/>
    </location>
</feature>
<evidence type="ECO:0000313" key="8">
    <source>
        <dbReference type="EMBL" id="OWF37284.1"/>
    </source>
</evidence>
<feature type="compositionally biased region" description="Basic and acidic residues" evidence="5">
    <location>
        <begin position="598"/>
        <end position="613"/>
    </location>
</feature>
<evidence type="ECO:0000256" key="1">
    <source>
        <dbReference type="ARBA" id="ARBA00004141"/>
    </source>
</evidence>
<dbReference type="AlphaFoldDB" id="A0A210PLE1"/>